<comment type="caution">
    <text evidence="1">The sequence shown here is derived from an EMBL/GenBank/DDBJ whole genome shotgun (WGS) entry which is preliminary data.</text>
</comment>
<evidence type="ECO:0000313" key="1">
    <source>
        <dbReference type="EMBL" id="KAK7679244.1"/>
    </source>
</evidence>
<name>A0AAW0FI77_9APHY</name>
<reference evidence="1 2" key="1">
    <citation type="submission" date="2022-09" db="EMBL/GenBank/DDBJ databases">
        <authorList>
            <person name="Palmer J.M."/>
        </authorList>
    </citation>
    <scope>NUCLEOTIDE SEQUENCE [LARGE SCALE GENOMIC DNA]</scope>
    <source>
        <strain evidence="1 2">DSM 7382</strain>
    </source>
</reference>
<proteinExistence type="predicted"/>
<keyword evidence="2" id="KW-1185">Reference proteome</keyword>
<sequence length="105" mass="11581">MMLEEFAKHVENCHQCSFDPVKDRSNCLGHVINLATQILISTYGKSPHYYGVSPLVIDLQTFMPLLSICFSVLVSNGSAVRTQFQIYIKSGSAKKGKSAQIPSIC</sequence>
<evidence type="ECO:0000313" key="2">
    <source>
        <dbReference type="Proteomes" id="UP001385951"/>
    </source>
</evidence>
<dbReference type="AlphaFoldDB" id="A0AAW0FI77"/>
<protein>
    <submittedName>
        <fullName evidence="1">Uncharacterized protein</fullName>
    </submittedName>
</protein>
<dbReference type="EMBL" id="JASBNA010000062">
    <property type="protein sequence ID" value="KAK7679244.1"/>
    <property type="molecule type" value="Genomic_DNA"/>
</dbReference>
<gene>
    <name evidence="1" type="ORF">QCA50_017822</name>
</gene>
<organism evidence="1 2">
    <name type="scientific">Cerrena zonata</name>
    <dbReference type="NCBI Taxonomy" id="2478898"/>
    <lineage>
        <taxon>Eukaryota</taxon>
        <taxon>Fungi</taxon>
        <taxon>Dikarya</taxon>
        <taxon>Basidiomycota</taxon>
        <taxon>Agaricomycotina</taxon>
        <taxon>Agaricomycetes</taxon>
        <taxon>Polyporales</taxon>
        <taxon>Cerrenaceae</taxon>
        <taxon>Cerrena</taxon>
    </lineage>
</organism>
<accession>A0AAW0FI77</accession>
<dbReference type="Proteomes" id="UP001385951">
    <property type="component" value="Unassembled WGS sequence"/>
</dbReference>